<reference evidence="1 2" key="1">
    <citation type="submission" date="2018-05" db="EMBL/GenBank/DDBJ databases">
        <authorList>
            <person name="Lanie J.A."/>
            <person name="Ng W.-L."/>
            <person name="Kazmierczak K.M."/>
            <person name="Andrzejewski T.M."/>
            <person name="Davidsen T.M."/>
            <person name="Wayne K.J."/>
            <person name="Tettelin H."/>
            <person name="Glass J.I."/>
            <person name="Rusch D."/>
            <person name="Podicherti R."/>
            <person name="Tsui H.-C.T."/>
            <person name="Winkler M.E."/>
        </authorList>
    </citation>
    <scope>NUCLEOTIDE SEQUENCE [LARGE SCALE GENOMIC DNA]</scope>
    <source>
        <strain evidence="1 2">BUT-10</strain>
    </source>
</reference>
<dbReference type="AlphaFoldDB" id="A0A328B455"/>
<gene>
    <name evidence="1" type="ORF">DJ019_20505</name>
</gene>
<dbReference type="Proteomes" id="UP000249524">
    <property type="component" value="Unassembled WGS sequence"/>
</dbReference>
<evidence type="ECO:0000313" key="1">
    <source>
        <dbReference type="EMBL" id="RAK61943.1"/>
    </source>
</evidence>
<proteinExistence type="predicted"/>
<dbReference type="RefSeq" id="WP_111278726.1">
    <property type="nucleotide sequence ID" value="NZ_QFYS01000017.1"/>
</dbReference>
<evidence type="ECO:0000313" key="2">
    <source>
        <dbReference type="Proteomes" id="UP000249524"/>
    </source>
</evidence>
<dbReference type="EMBL" id="QFYS01000017">
    <property type="protein sequence ID" value="RAK61943.1"/>
    <property type="molecule type" value="Genomic_DNA"/>
</dbReference>
<protein>
    <submittedName>
        <fullName evidence="1">Uncharacterized protein</fullName>
    </submittedName>
</protein>
<sequence>MTIRLPYGIRSDLQAEANYRGTSVAELIRQRLDSATATIAIARDIRAEVQYFIQRGLGGQAESGRSNSDALLAEVLLILRQIVSPAQMRSVQNEVHELGFEIWTGGQPR</sequence>
<accession>A0A328B455</accession>
<name>A0A328B455_9CAUL</name>
<organism evidence="1 2">
    <name type="scientific">Phenylobacterium kunshanense</name>
    <dbReference type="NCBI Taxonomy" id="1445034"/>
    <lineage>
        <taxon>Bacteria</taxon>
        <taxon>Pseudomonadati</taxon>
        <taxon>Pseudomonadota</taxon>
        <taxon>Alphaproteobacteria</taxon>
        <taxon>Caulobacterales</taxon>
        <taxon>Caulobacteraceae</taxon>
        <taxon>Phenylobacterium</taxon>
    </lineage>
</organism>
<comment type="caution">
    <text evidence="1">The sequence shown here is derived from an EMBL/GenBank/DDBJ whole genome shotgun (WGS) entry which is preliminary data.</text>
</comment>
<keyword evidence="2" id="KW-1185">Reference proteome</keyword>